<dbReference type="Pfam" id="PF00501">
    <property type="entry name" value="AMP-binding"/>
    <property type="match status" value="1"/>
</dbReference>
<dbReference type="eggNOG" id="COG1541">
    <property type="taxonomic scope" value="Bacteria"/>
</dbReference>
<proteinExistence type="inferred from homology"/>
<dbReference type="HOGENOM" id="CLU_035301_1_1_11"/>
<dbReference type="Pfam" id="PF14535">
    <property type="entry name" value="AMP-binding_C_2"/>
    <property type="match status" value="1"/>
</dbReference>
<dbReference type="InterPro" id="IPR028154">
    <property type="entry name" value="AMP-dep_Lig_C"/>
</dbReference>
<dbReference type="RefSeq" id="WP_016308771.1">
    <property type="nucleotide sequence ID" value="NZ_KE159646.1"/>
</dbReference>
<keyword evidence="3 9" id="KW-0547">Nucleotide-binding</keyword>
<evidence type="ECO:0000313" key="12">
    <source>
        <dbReference type="EMBL" id="EOS52507.1"/>
    </source>
</evidence>
<dbReference type="InterPro" id="IPR000873">
    <property type="entry name" value="AMP-dep_synth/lig_dom"/>
</dbReference>
<comment type="function">
    <text evidence="9">Catalyzes the activation of phenylacetic acid (PA) to phenylacetyl-CoA (PA-CoA).</text>
</comment>
<evidence type="ECO:0000256" key="2">
    <source>
        <dbReference type="ARBA" id="ARBA00022598"/>
    </source>
</evidence>
<feature type="domain" description="AMP-dependent ligase C-terminal" evidence="11">
    <location>
        <begin position="362"/>
        <end position="458"/>
    </location>
</feature>
<dbReference type="CDD" id="cd05913">
    <property type="entry name" value="PaaK"/>
    <property type="match status" value="1"/>
</dbReference>
<evidence type="ECO:0000256" key="8">
    <source>
        <dbReference type="ARBA" id="ARBA00075111"/>
    </source>
</evidence>
<dbReference type="SUPFAM" id="SSF56801">
    <property type="entry name" value="Acetyl-CoA synthetase-like"/>
    <property type="match status" value="1"/>
</dbReference>
<gene>
    <name evidence="12" type="ORF">C811_00543</name>
</gene>
<comment type="catalytic activity">
    <reaction evidence="9">
        <text>2-phenylacetate + ATP + CoA = phenylacetyl-CoA + AMP + diphosphate</text>
        <dbReference type="Rhea" id="RHEA:20956"/>
        <dbReference type="ChEBI" id="CHEBI:18401"/>
        <dbReference type="ChEBI" id="CHEBI:30616"/>
        <dbReference type="ChEBI" id="CHEBI:33019"/>
        <dbReference type="ChEBI" id="CHEBI:57287"/>
        <dbReference type="ChEBI" id="CHEBI:57390"/>
        <dbReference type="ChEBI" id="CHEBI:456215"/>
        <dbReference type="EC" id="6.2.1.30"/>
    </reaction>
</comment>
<dbReference type="InterPro" id="IPR011880">
    <property type="entry name" value="PA_CoA_ligase"/>
</dbReference>
<sequence length="460" mass="50314">MVDAANFDVTAKGGALAAAAAGRFDALPVYKPEIECASREEIRAVQLAKLKETVAYAYERVPYYREKMDEMGVAPADIQTLDDVCRLPFTDKAVLRDTFPFGLFAVPMNEIRELHSSSGTTGKPVVVGYTEDDMDMWSECIARLVQMAGVVPGDVAQMAFGYGMFTGGFGLHYGLQRLGCAMIPAGSGNTERHIQMIEDYGTTVLVATPSYAMHICEVGEAMGYDWGASPLRVGLFGGEPCPPGLKAEIERRMHIVCTDNYGLTEVMGPGVSGECLAERFQQHIAEDHFLWEVVDPVTGEPVGEGEVGELVLTPLGKQGIPVLRYRTHDLTAVHTEPCACGRTLARMDKVRSRSDDMLIIRGTNVFPSQIEDVLTGIEEVTPHYHIIVRTKGGMDELVVETELRPEAFSDSFESMDALRARIVEKLKSTLLVAPTVRLVEPGGIERAVGKAKHVDDQRVK</sequence>
<comment type="subunit">
    <text evidence="1">Monomer.</text>
</comment>
<evidence type="ECO:0000256" key="5">
    <source>
        <dbReference type="ARBA" id="ARBA00061566"/>
    </source>
</evidence>
<dbReference type="EC" id="6.2.1.30" evidence="6 9"/>
<dbReference type="GO" id="GO:0010124">
    <property type="term" value="P:phenylacetate catabolic process"/>
    <property type="evidence" value="ECO:0007669"/>
    <property type="project" value="UniProtKB-UniRule"/>
</dbReference>
<evidence type="ECO:0000259" key="11">
    <source>
        <dbReference type="Pfam" id="PF14535"/>
    </source>
</evidence>
<evidence type="ECO:0000256" key="6">
    <source>
        <dbReference type="ARBA" id="ARBA00066629"/>
    </source>
</evidence>
<evidence type="ECO:0000259" key="10">
    <source>
        <dbReference type="Pfam" id="PF00501"/>
    </source>
</evidence>
<evidence type="ECO:0000256" key="3">
    <source>
        <dbReference type="ARBA" id="ARBA00022741"/>
    </source>
</evidence>
<dbReference type="InterPro" id="IPR045851">
    <property type="entry name" value="AMP-bd_C_sf"/>
</dbReference>
<keyword evidence="2 9" id="KW-0436">Ligase</keyword>
<evidence type="ECO:0000256" key="9">
    <source>
        <dbReference type="PIRNR" id="PIRNR006444"/>
    </source>
</evidence>
<evidence type="ECO:0000256" key="1">
    <source>
        <dbReference type="ARBA" id="ARBA00011245"/>
    </source>
</evidence>
<feature type="domain" description="AMP-dependent synthetase/ligase" evidence="10">
    <location>
        <begin position="117"/>
        <end position="312"/>
    </location>
</feature>
<accession>R9L9U4</accession>
<keyword evidence="13" id="KW-1185">Reference proteome</keyword>
<dbReference type="Proteomes" id="UP000014204">
    <property type="component" value="Unassembled WGS sequence"/>
</dbReference>
<comment type="pathway">
    <text evidence="4 9">Aromatic compound metabolism; phenylacetate degradation.</text>
</comment>
<dbReference type="Gene3D" id="3.30.300.30">
    <property type="match status" value="1"/>
</dbReference>
<dbReference type="PATRIC" id="fig|1235794.3.peg.526"/>
<evidence type="ECO:0000256" key="7">
    <source>
        <dbReference type="ARBA" id="ARBA00068695"/>
    </source>
</evidence>
<comment type="similarity">
    <text evidence="5 9">Belongs to the phenylacetyl-CoA ligase family.</text>
</comment>
<dbReference type="GO" id="GO:0047475">
    <property type="term" value="F:phenylacetate-CoA ligase activity"/>
    <property type="evidence" value="ECO:0007669"/>
    <property type="project" value="UniProtKB-EC"/>
</dbReference>
<dbReference type="PANTHER" id="PTHR43845:SF1">
    <property type="entry name" value="BLR5969 PROTEIN"/>
    <property type="match status" value="1"/>
</dbReference>
<name>R9L9U4_9ACTN</name>
<dbReference type="InterPro" id="IPR042099">
    <property type="entry name" value="ANL_N_sf"/>
</dbReference>
<reference evidence="12 13" key="1">
    <citation type="submission" date="2013-04" db="EMBL/GenBank/DDBJ databases">
        <title>The Genome Sequence of Enterorhabdus caecimuris B7.</title>
        <authorList>
            <consortium name="The Broad Institute Genomics Platform"/>
            <consortium name="The Broad Institute Genome Sequencing Center for Infectious Disease"/>
            <person name="Earl A."/>
            <person name="Xavier R."/>
            <person name="Elson C."/>
            <person name="Duck W."/>
            <person name="Walker B."/>
            <person name="Young S."/>
            <person name="Zeng Q."/>
            <person name="Gargeya S."/>
            <person name="Fitzgerald M."/>
            <person name="Haas B."/>
            <person name="Abouelleil A."/>
            <person name="Allen A.W."/>
            <person name="Alvarado L."/>
            <person name="Arachchi H.M."/>
            <person name="Berlin A.M."/>
            <person name="Chapman S.B."/>
            <person name="Gainer-Dewar J."/>
            <person name="Goldberg J."/>
            <person name="Griggs A."/>
            <person name="Gujja S."/>
            <person name="Hansen M."/>
            <person name="Howarth C."/>
            <person name="Imamovic A."/>
            <person name="Ireland A."/>
            <person name="Larimer J."/>
            <person name="McCowan C."/>
            <person name="Murphy C."/>
            <person name="Pearson M."/>
            <person name="Poon T.W."/>
            <person name="Priest M."/>
            <person name="Roberts A."/>
            <person name="Saif S."/>
            <person name="Shea T."/>
            <person name="Sisk P."/>
            <person name="Sykes S."/>
            <person name="Wortman J."/>
            <person name="Nusbaum C."/>
            <person name="Birren B."/>
        </authorList>
    </citation>
    <scope>NUCLEOTIDE SEQUENCE [LARGE SCALE GENOMIC DNA]</scope>
    <source>
        <strain evidence="12 13">B7</strain>
    </source>
</reference>
<organism evidence="12 13">
    <name type="scientific">Adlercreutzia caecimuris B7</name>
    <dbReference type="NCBI Taxonomy" id="1235794"/>
    <lineage>
        <taxon>Bacteria</taxon>
        <taxon>Bacillati</taxon>
        <taxon>Actinomycetota</taxon>
        <taxon>Coriobacteriia</taxon>
        <taxon>Eggerthellales</taxon>
        <taxon>Eggerthellaceae</taxon>
        <taxon>Adlercreutzia</taxon>
    </lineage>
</organism>
<dbReference type="EMBL" id="ASSY01000005">
    <property type="protein sequence ID" value="EOS52507.1"/>
    <property type="molecule type" value="Genomic_DNA"/>
</dbReference>
<dbReference type="AlphaFoldDB" id="R9L9U4"/>
<comment type="caution">
    <text evidence="12">The sequence shown here is derived from an EMBL/GenBank/DDBJ whole genome shotgun (WGS) entry which is preliminary data.</text>
</comment>
<evidence type="ECO:0000313" key="13">
    <source>
        <dbReference type="Proteomes" id="UP000014204"/>
    </source>
</evidence>
<dbReference type="PIRSF" id="PIRSF006444">
    <property type="entry name" value="PaaK"/>
    <property type="match status" value="1"/>
</dbReference>
<dbReference type="GeneID" id="82190159"/>
<protein>
    <recommendedName>
        <fullName evidence="7 9">Phenylacetate-coenzyme A ligase</fullName>
        <ecNumber evidence="6 9">6.2.1.30</ecNumber>
    </recommendedName>
    <alternativeName>
        <fullName evidence="8 9">Phenylacetyl-CoA ligase</fullName>
    </alternativeName>
</protein>
<evidence type="ECO:0000256" key="4">
    <source>
        <dbReference type="ARBA" id="ARBA00060591"/>
    </source>
</evidence>
<dbReference type="Gene3D" id="3.40.50.12780">
    <property type="entry name" value="N-terminal domain of ligase-like"/>
    <property type="match status" value="1"/>
</dbReference>
<dbReference type="STRING" id="1235794.C811_00543"/>
<dbReference type="PANTHER" id="PTHR43845">
    <property type="entry name" value="BLR5969 PROTEIN"/>
    <property type="match status" value="1"/>
</dbReference>
<dbReference type="FunFam" id="3.40.50.12780:FF:000016">
    <property type="entry name" value="Phenylacetate-coenzyme A ligase"/>
    <property type="match status" value="1"/>
</dbReference>
<dbReference type="UniPathway" id="UPA00930"/>
<dbReference type="GO" id="GO:0000166">
    <property type="term" value="F:nucleotide binding"/>
    <property type="evidence" value="ECO:0007669"/>
    <property type="project" value="UniProtKB-KW"/>
</dbReference>